<accession>A0A7G9TKY0</accession>
<feature type="coiled-coil region" evidence="1">
    <location>
        <begin position="103"/>
        <end position="151"/>
    </location>
</feature>
<evidence type="ECO:0000313" key="2">
    <source>
        <dbReference type="EMBL" id="QNN80755.1"/>
    </source>
</evidence>
<keyword evidence="1" id="KW-0175">Coiled coil</keyword>
<proteinExistence type="predicted"/>
<sequence>MSFAIKHKCVKVLNNLLRGDIETVAWYAKESVGRIRSNDPKDLLDAVCEAGLEPTEFLANICNMCNLNSTAAELRSINTSKPAQRPSYPATIVDIKVEQSPDCNTLQREMVEAKREMVEAKREMVEAKREMVEAKREMVEAKRERDSMAARALDSERKMLVMETKMAAMENALLTMRHSVAELASAKPTAQPRQRHSIPSVEVVLPDVPESLKTKKAIKDALLDMTDRQFERVRYFLMDSCIEKAGYGRLKKSMSEKSRLEVTDALVSMNTAPRAYDALRVAVSNAFP</sequence>
<dbReference type="EMBL" id="MT510738">
    <property type="protein sequence ID" value="QNN80755.1"/>
    <property type="molecule type" value="Genomic_DNA"/>
</dbReference>
<protein>
    <submittedName>
        <fullName evidence="2">Uncharacterized protein</fullName>
    </submittedName>
</protein>
<dbReference type="Proteomes" id="UP000516226">
    <property type="component" value="Segment"/>
</dbReference>
<name>A0A7G9TKY0_9VIRU</name>
<gene>
    <name evidence="2" type="primary">66</name>
</gene>
<evidence type="ECO:0000313" key="3">
    <source>
        <dbReference type="Proteomes" id="UP000516226"/>
    </source>
</evidence>
<evidence type="ECO:0000256" key="1">
    <source>
        <dbReference type="SAM" id="Coils"/>
    </source>
</evidence>
<organism evidence="2 3">
    <name type="scientific">Epizootic haematopoietic necrosis virus</name>
    <dbReference type="NCBI Taxonomy" id="100217"/>
    <lineage>
        <taxon>Viruses</taxon>
        <taxon>Varidnaviria</taxon>
        <taxon>Bamfordvirae</taxon>
        <taxon>Nucleocytoviricota</taxon>
        <taxon>Megaviricetes</taxon>
        <taxon>Pimascovirales</taxon>
        <taxon>Pimascovirales incertae sedis</taxon>
        <taxon>Iridoviridae</taxon>
        <taxon>Alphairidovirinae</taxon>
        <taxon>Ranavirus</taxon>
        <taxon>Ranavirus perca1</taxon>
    </lineage>
</organism>
<reference evidence="3" key="1">
    <citation type="journal article" date="2017" name="Virology">
        <title>Molecular epidemiology of Epizootic haematopoietic necrosis virus (EHNV).</title>
        <authorList>
            <person name="Hick P.M."/>
            <person name="Subramaniam K."/>
            <person name="Thompson P.M."/>
            <person name="Waltzek T.B."/>
            <person name="Becker J.A."/>
            <person name="Whittington R.J."/>
        </authorList>
    </citation>
    <scope>NUCLEOTIDE SEQUENCE [LARGE SCALE GENOMIC DNA]</scope>
</reference>